<organism evidence="3">
    <name type="scientific">Soboliphyme baturini</name>
    <dbReference type="NCBI Taxonomy" id="241478"/>
    <lineage>
        <taxon>Eukaryota</taxon>
        <taxon>Metazoa</taxon>
        <taxon>Ecdysozoa</taxon>
        <taxon>Nematoda</taxon>
        <taxon>Enoplea</taxon>
        <taxon>Dorylaimia</taxon>
        <taxon>Dioctophymatida</taxon>
        <taxon>Dioctophymatoidea</taxon>
        <taxon>Soboliphymatidae</taxon>
        <taxon>Soboliphyme</taxon>
    </lineage>
</organism>
<gene>
    <name evidence="1" type="ORF">SBAD_LOCUS554</name>
</gene>
<evidence type="ECO:0000313" key="3">
    <source>
        <dbReference type="WBParaSite" id="SBAD_0000057601-mRNA-1"/>
    </source>
</evidence>
<dbReference type="WBParaSite" id="SBAD_0000057601-mRNA-1">
    <property type="protein sequence ID" value="SBAD_0000057601-mRNA-1"/>
    <property type="gene ID" value="SBAD_0000057601"/>
</dbReference>
<reference evidence="3" key="1">
    <citation type="submission" date="2016-06" db="UniProtKB">
        <authorList>
            <consortium name="WormBaseParasite"/>
        </authorList>
    </citation>
    <scope>IDENTIFICATION</scope>
</reference>
<proteinExistence type="predicted"/>
<evidence type="ECO:0000313" key="2">
    <source>
        <dbReference type="Proteomes" id="UP000270296"/>
    </source>
</evidence>
<dbReference type="AlphaFoldDB" id="A0A183IAB0"/>
<protein>
    <submittedName>
        <fullName evidence="3">39S ribosomal protein L52, mitochondrial</fullName>
    </submittedName>
</protein>
<sequence length="148" mass="16749">MGSLSRVAGLTRLDMVRSGDIQKSHGIQRLLLQIEKSQLRWLGHVLRMPPERKAKQLFLANPTGIKPRVLKNRSGHPLTKDDDILRRWREYFEEHLNPAQQQEDSPLEQKGTDITISVDQIAQAVKSLKNGKGAGIDEIRPEMLKALG</sequence>
<keyword evidence="2" id="KW-1185">Reference proteome</keyword>
<name>A0A183IAB0_9BILA</name>
<dbReference type="Proteomes" id="UP000270296">
    <property type="component" value="Unassembled WGS sequence"/>
</dbReference>
<dbReference type="OrthoDB" id="418748at2759"/>
<accession>A0A183IAB0</accession>
<dbReference type="EMBL" id="UZAM01001787">
    <property type="protein sequence ID" value="VDO85021.1"/>
    <property type="molecule type" value="Genomic_DNA"/>
</dbReference>
<reference evidence="1 2" key="2">
    <citation type="submission" date="2018-11" db="EMBL/GenBank/DDBJ databases">
        <authorList>
            <consortium name="Pathogen Informatics"/>
        </authorList>
    </citation>
    <scope>NUCLEOTIDE SEQUENCE [LARGE SCALE GENOMIC DNA]</scope>
</reference>
<evidence type="ECO:0000313" key="1">
    <source>
        <dbReference type="EMBL" id="VDO85021.1"/>
    </source>
</evidence>